<dbReference type="InterPro" id="IPR009319">
    <property type="entry name" value="Phage_A118_VSP1"/>
</dbReference>
<keyword evidence="2" id="KW-0238">DNA-binding</keyword>
<feature type="compositionally biased region" description="Low complexity" evidence="1">
    <location>
        <begin position="431"/>
        <end position="442"/>
    </location>
</feature>
<organism evidence="2 3">
    <name type="scientific">Nonomuraea rubra</name>
    <dbReference type="NCBI Taxonomy" id="46180"/>
    <lineage>
        <taxon>Bacteria</taxon>
        <taxon>Bacillati</taxon>
        <taxon>Actinomycetota</taxon>
        <taxon>Actinomycetes</taxon>
        <taxon>Streptosporangiales</taxon>
        <taxon>Streptosporangiaceae</taxon>
        <taxon>Nonomuraea</taxon>
    </lineage>
</organism>
<dbReference type="GO" id="GO:0003677">
    <property type="term" value="F:DNA binding"/>
    <property type="evidence" value="ECO:0007669"/>
    <property type="project" value="UniProtKB-KW"/>
</dbReference>
<sequence length="658" mass="72617">MTITPAAAIEEGLEQARKVAAMYADAETALLERIAARVGKDLDNDDGDDWADKRLSEVTQLRKEAEAIVRRLQAASRAAAEAAVLETWAEGMDAAVRGAVLQVHDRKVRKRLAKVLEDAKNLGASRGINAGQGVAELAAQTVRMVTSVHEGALRAVDDIFRNVVAETASRALIGAETRREAAQRALDRFTAEGIKGFTDSANPPRTWSMASYAEMAMRTAVARAAVDGHLSTLREAGINLVSVSRLPYTCDRCARWEGEVLALSGSAGTRVEENPATGVQVFVQVAGTVAEARLAGLLHPNCGHSLNAYLPGVSRPAPVVQSKTTYKESQRQRYLERKVRETKRRAAVALDDDARAKADAKTAAYQQQLKELTKATGLRRRTDRERADAPSADLDELTDRELADLASKFSHDEQALARLEQEMSRRDEADAAAARAAGPAAQDDPIAALSEINDLGDLTDDHVLALMERYRDDEQGMARALDELDRIERQTRARENWSWNWREEETDADRAISDLIASGRYSYMDAYAEVHGLDPAELDRQERRALLEADRRPGEDIDQTVRRLYAEWLDQAYERAEADTNGFLLNAEGRAAGINERSLFSGPAARARKYASEELLRWWANNARLTLTEFRAQWLGRESDRRAAEQIRAGGAGREFGV</sequence>
<dbReference type="GO" id="GO:0005198">
    <property type="term" value="F:structural molecule activity"/>
    <property type="evidence" value="ECO:0007669"/>
    <property type="project" value="InterPro"/>
</dbReference>
<feature type="region of interest" description="Disordered" evidence="1">
    <location>
        <begin position="374"/>
        <end position="399"/>
    </location>
</feature>
<comment type="caution">
    <text evidence="2">The sequence shown here is derived from an EMBL/GenBank/DDBJ whole genome shotgun (WGS) entry which is preliminary data.</text>
</comment>
<protein>
    <submittedName>
        <fullName evidence="2">DNA-binding transcriptional ArsR family regulator</fullName>
    </submittedName>
</protein>
<proteinExistence type="predicted"/>
<dbReference type="EMBL" id="JACHMI010000002">
    <property type="protein sequence ID" value="MBB6557289.1"/>
    <property type="molecule type" value="Genomic_DNA"/>
</dbReference>
<evidence type="ECO:0000313" key="3">
    <source>
        <dbReference type="Proteomes" id="UP000565579"/>
    </source>
</evidence>
<name>A0A7X0P8N0_9ACTN</name>
<evidence type="ECO:0000256" key="1">
    <source>
        <dbReference type="SAM" id="MobiDB-lite"/>
    </source>
</evidence>
<keyword evidence="3" id="KW-1185">Reference proteome</keyword>
<accession>A0A7X0P8N0</accession>
<dbReference type="RefSeq" id="WP_185112872.1">
    <property type="nucleotide sequence ID" value="NZ_BAAAXY010000269.1"/>
</dbReference>
<reference evidence="2 3" key="1">
    <citation type="submission" date="2020-08" db="EMBL/GenBank/DDBJ databases">
        <title>Sequencing the genomes of 1000 actinobacteria strains.</title>
        <authorList>
            <person name="Klenk H.-P."/>
        </authorList>
    </citation>
    <scope>NUCLEOTIDE SEQUENCE [LARGE SCALE GENOMIC DNA]</scope>
    <source>
        <strain evidence="2 3">DSM 43768</strain>
    </source>
</reference>
<gene>
    <name evidence="2" type="ORF">HD593_012179</name>
</gene>
<dbReference type="Proteomes" id="UP000565579">
    <property type="component" value="Unassembled WGS sequence"/>
</dbReference>
<evidence type="ECO:0000313" key="2">
    <source>
        <dbReference type="EMBL" id="MBB6557289.1"/>
    </source>
</evidence>
<dbReference type="AlphaFoldDB" id="A0A7X0P8N0"/>
<dbReference type="Pfam" id="PF06152">
    <property type="entry name" value="Phage_min_cap2"/>
    <property type="match status" value="1"/>
</dbReference>
<feature type="region of interest" description="Disordered" evidence="1">
    <location>
        <begin position="421"/>
        <end position="442"/>
    </location>
</feature>